<reference evidence="4 5" key="1">
    <citation type="journal article" date="2022" name="Int. J. Syst. Evol. Microbiol.">
        <title>Cellulosimicrobium protaetiae sp. nov., isolated from the gut of the larva of Protaetia brevitarsis seulensis.</title>
        <authorList>
            <person name="Le Han H."/>
            <person name="Nguyen T.T.H."/>
            <person name="Li Z."/>
            <person name="Shin N.R."/>
            <person name="Kim S.G."/>
        </authorList>
    </citation>
    <scope>NUCLEOTIDE SEQUENCE [LARGE SCALE GENOMIC DNA]</scope>
    <source>
        <strain evidence="4 5">BI34</strain>
    </source>
</reference>
<dbReference type="InterPro" id="IPR036388">
    <property type="entry name" value="WH-like_DNA-bd_sf"/>
</dbReference>
<dbReference type="PROSITE" id="PS50043">
    <property type="entry name" value="HTH_LUXR_2"/>
    <property type="match status" value="1"/>
</dbReference>
<dbReference type="GO" id="GO:0005737">
    <property type="term" value="C:cytoplasm"/>
    <property type="evidence" value="ECO:0007669"/>
    <property type="project" value="TreeGrafter"/>
</dbReference>
<accession>A0A6M5UDN0</accession>
<dbReference type="GO" id="GO:0005524">
    <property type="term" value="F:ATP binding"/>
    <property type="evidence" value="ECO:0007669"/>
    <property type="project" value="UniProtKB-KW"/>
</dbReference>
<evidence type="ECO:0000313" key="5">
    <source>
        <dbReference type="Proteomes" id="UP000451354"/>
    </source>
</evidence>
<dbReference type="Pfam" id="PF00196">
    <property type="entry name" value="GerE"/>
    <property type="match status" value="1"/>
</dbReference>
<evidence type="ECO:0000256" key="2">
    <source>
        <dbReference type="ARBA" id="ARBA00022840"/>
    </source>
</evidence>
<dbReference type="PANTHER" id="PTHR16305">
    <property type="entry name" value="TESTICULAR SOLUBLE ADENYLYL CYCLASE"/>
    <property type="match status" value="1"/>
</dbReference>
<dbReference type="Pfam" id="PF13191">
    <property type="entry name" value="AAA_16"/>
    <property type="match status" value="1"/>
</dbReference>
<dbReference type="Proteomes" id="UP000451354">
    <property type="component" value="Chromosome"/>
</dbReference>
<dbReference type="InterPro" id="IPR000792">
    <property type="entry name" value="Tscrpt_reg_LuxR_C"/>
</dbReference>
<dbReference type="GO" id="GO:0004016">
    <property type="term" value="F:adenylate cyclase activity"/>
    <property type="evidence" value="ECO:0007669"/>
    <property type="project" value="TreeGrafter"/>
</dbReference>
<name>A0A6M5UDN0_9MICO</name>
<dbReference type="GO" id="GO:0003677">
    <property type="term" value="F:DNA binding"/>
    <property type="evidence" value="ECO:0007669"/>
    <property type="project" value="InterPro"/>
</dbReference>
<keyword evidence="5" id="KW-1185">Reference proteome</keyword>
<dbReference type="CDD" id="cd06170">
    <property type="entry name" value="LuxR_C_like"/>
    <property type="match status" value="1"/>
</dbReference>
<keyword evidence="2" id="KW-0067">ATP-binding</keyword>
<feature type="domain" description="HTH luxR-type" evidence="3">
    <location>
        <begin position="853"/>
        <end position="918"/>
    </location>
</feature>
<gene>
    <name evidence="4" type="ORF">FIC82_001980</name>
</gene>
<evidence type="ECO:0000313" key="4">
    <source>
        <dbReference type="EMBL" id="QJW35158.1"/>
    </source>
</evidence>
<proteinExistence type="predicted"/>
<sequence>MSTAFPTAAGLVGREPECATLDALLADVRAGHGRTLAVRGEAGSGKTSLLAYAEAGAAGCTVVHVTGVESEMELAYAGLHQLCAPLLHLLTRLPSPQQQALGSAFGLSAGPPPDRFLTGLATLGLLSEAARERPLVCLVDDVHWLDDASDQVLAFVVRRIDAEPVGVITASRASPGDAVEHGLPELRLGRLRDRDARVLLRSVVPGRLDEDVVRRLLAEADGNPLALLELPRELSPDQLAGGYHVPDLRSLRGRIEQSYARRVAALPGRTRQLLLVAAAEPRQDPALIWRAATALRLSVADAAPAEAEELADFTGDVRFRHPLVRSAVYTSAAAPERRLVHRALAEATAAAGDSDRRAWHLAHAADGLDDAVAVELERSAGRALARGGLAAAAAFWERAAELTGDPRARVERALAAAQAKFDAGAPEAALRLLAIAETGPLDERAMARAQLLRAQIAVATGNGAEASLLDAARRLEPVDAELARETYRDAFYAAGTAGRLARGDGMLPVAREVRRSGVLPAPGSAPTDLLLAGLAALLVDGPAQGAPLLREALQGVLADPDPSEAAMHWHPLAARVAHDLWDDRAWEAVTERTIEVARDQGRLRMLRAALMSGMALQLFAGRLPRAEAMSDECAVLVHTTGDIMPPYGPLVLAAWRGQEQPLAGLVADLEREAARRHEGQWISACAWASAMLQNGHGRYEEALVAAERAAAHPEELGIATWAMVELVEAAARSGAPERADAAMARVAAIADASGTDWALGTAARSRGLLAHGDDAEAHFRAALEHLSRTPMEWFTARTRLVYGEWLRREGRRVDARAQLGPAHELLDAMGAHAFAERARRELAATGATARRRSVEAPVSLTEQEAQIARLAADGLSNPQIAGRLFLSPRTVEWHLRKVYTKLGIATRTEIGPVLPRQARETTGP</sequence>
<dbReference type="PRINTS" id="PR00038">
    <property type="entry name" value="HTHLUXR"/>
</dbReference>
<dbReference type="SUPFAM" id="SSF46894">
    <property type="entry name" value="C-terminal effector domain of the bipartite response regulators"/>
    <property type="match status" value="1"/>
</dbReference>
<dbReference type="PANTHER" id="PTHR16305:SF35">
    <property type="entry name" value="TRANSCRIPTIONAL ACTIVATOR DOMAIN"/>
    <property type="match status" value="1"/>
</dbReference>
<organism evidence="4 5">
    <name type="scientific">Cellulosimicrobium protaetiae</name>
    <dbReference type="NCBI Taxonomy" id="2587808"/>
    <lineage>
        <taxon>Bacteria</taxon>
        <taxon>Bacillati</taxon>
        <taxon>Actinomycetota</taxon>
        <taxon>Actinomycetes</taxon>
        <taxon>Micrococcales</taxon>
        <taxon>Promicromonosporaceae</taxon>
        <taxon>Cellulosimicrobium</taxon>
    </lineage>
</organism>
<keyword evidence="1" id="KW-0547">Nucleotide-binding</keyword>
<dbReference type="InterPro" id="IPR027417">
    <property type="entry name" value="P-loop_NTPase"/>
</dbReference>
<dbReference type="InterPro" id="IPR041664">
    <property type="entry name" value="AAA_16"/>
</dbReference>
<evidence type="ECO:0000256" key="1">
    <source>
        <dbReference type="ARBA" id="ARBA00022741"/>
    </source>
</evidence>
<evidence type="ECO:0000259" key="3">
    <source>
        <dbReference type="PROSITE" id="PS50043"/>
    </source>
</evidence>
<dbReference type="InterPro" id="IPR016032">
    <property type="entry name" value="Sig_transdc_resp-reg_C-effctor"/>
</dbReference>
<dbReference type="OrthoDB" id="483at2"/>
<dbReference type="SMART" id="SM00421">
    <property type="entry name" value="HTH_LUXR"/>
    <property type="match status" value="1"/>
</dbReference>
<dbReference type="Gene3D" id="1.10.10.10">
    <property type="entry name" value="Winged helix-like DNA-binding domain superfamily/Winged helix DNA-binding domain"/>
    <property type="match status" value="1"/>
</dbReference>
<dbReference type="RefSeq" id="WP_154797363.1">
    <property type="nucleotide sequence ID" value="NZ_CP052757.1"/>
</dbReference>
<dbReference type="AlphaFoldDB" id="A0A6M5UDN0"/>
<protein>
    <submittedName>
        <fullName evidence="4">AAA family ATPase</fullName>
    </submittedName>
</protein>
<dbReference type="EMBL" id="CP052757">
    <property type="protein sequence ID" value="QJW35158.1"/>
    <property type="molecule type" value="Genomic_DNA"/>
</dbReference>
<dbReference type="GO" id="GO:0006355">
    <property type="term" value="P:regulation of DNA-templated transcription"/>
    <property type="evidence" value="ECO:0007669"/>
    <property type="project" value="InterPro"/>
</dbReference>
<dbReference type="SUPFAM" id="SSF52540">
    <property type="entry name" value="P-loop containing nucleoside triphosphate hydrolases"/>
    <property type="match status" value="1"/>
</dbReference>
<dbReference type="KEGG" id="cprt:FIC82_001980"/>